<feature type="domain" description="Phospholipase C/D" evidence="1">
    <location>
        <begin position="53"/>
        <end position="169"/>
    </location>
</feature>
<organism evidence="2 3">
    <name type="scientific">Purpureocillium lavendulum</name>
    <dbReference type="NCBI Taxonomy" id="1247861"/>
    <lineage>
        <taxon>Eukaryota</taxon>
        <taxon>Fungi</taxon>
        <taxon>Dikarya</taxon>
        <taxon>Ascomycota</taxon>
        <taxon>Pezizomycotina</taxon>
        <taxon>Sordariomycetes</taxon>
        <taxon>Hypocreomycetidae</taxon>
        <taxon>Hypocreales</taxon>
        <taxon>Ophiocordycipitaceae</taxon>
        <taxon>Purpureocillium</taxon>
    </lineage>
</organism>
<evidence type="ECO:0000259" key="1">
    <source>
        <dbReference type="Pfam" id="PF00882"/>
    </source>
</evidence>
<evidence type="ECO:0000313" key="3">
    <source>
        <dbReference type="Proteomes" id="UP001163105"/>
    </source>
</evidence>
<accession>A0AB34FGE3</accession>
<gene>
    <name evidence="2" type="ORF">O9K51_09789</name>
</gene>
<sequence>MTLYATLPHGFKVSTHIYLGQELINDLKTCSQKNGFDCVNIIDNNGQVHPTQIRTTVAEAITANEKTFLTGTLGPDAFADILSGQLIIHPGLFNEDDGTITGFGTGDWVDHLIRNAQSPEELAFAMGFAGHAAADVFAHSYVNQFAGDVYELRDGEIDVETRHMMVETYISEHNPRLKDHNGQELGMMYQYLGEGSNVYAPIDFIRRILVANDVANQELGRRKGGALLRGLNKITTELTNSLYKKDYAFDIEATVRKYIASSSTLKPLTEWLAETRRELEGAGIVQQLEIIILQSVAYYWAGVQLDANEAALAAELTNKLSNLLGKSGREIINAKDEIDGLMNKVVESHNQQVLAGIETVQSFHKHLANVFQNYLVAEQYVADFGRKVTETKDVYETLLAEKACDVIQQCPDIVKVIPPSQLVAKTCEETKRVTNRVCKDVFVGFAPHCEVFKKLGFLKKHCKDVKKFQNRCEDLAKDVTRKWDCSFVKEWTETLTQPDLPCRAARDACHVTLQVLRAKQEFANKAYNEAVRIHTGTLETLANEDKIVQDSLKAFYDATVYLQSIERQARQAIQSFTSNQLELVRKSLLDLRAHVEEWRDQSIAATNDWISANAQAMLNSVSADKDNVGVAGPIMDWLKCRLPTVVLPIPVAATESICEPLRLVKRIHGEIARIENDVIKSLAGAQFPFISDVAAAFLRFKESAPYIASSLIQNIAEEAIPTDSQQPDMSLLHHAFTSKHSDTKRNEQFARDSTAKHLITFPVQKLTGTIIDHMRVDMGLTGSDDHEPFAVQNFNPARNALQLMKLSLLGGSDLNAFTKAMNYPNPLFNDSLTNLLSPWLRSIDGNHQWLPVAPAYLRKEALADWQWKSSYCPKEHDDVRRRFQKEPLPLYSDEDAKRLIFNRIFKGPLSISLENNTGGFPDLRPRDYMYKPTPDNSFPNIQPVGVLCSEGGAAFTGPESSIIYNSDTYALGVGHAWDANDSELFNTNSEPFVGSMHQRALIKCRNYWGAASYNFDTDWGVNFDFSNARTLKLSAASRSGPHQLIIQLYGEQQQTAKLAVDVDRLYNVYVFEIADFKQPDFNFDFSKVKGIIFAISEEHSDVTIDVDSIQVHK</sequence>
<dbReference type="InterPro" id="IPR029002">
    <property type="entry name" value="PLPC/GPLD1"/>
</dbReference>
<dbReference type="AlphaFoldDB" id="A0AB34FGE3"/>
<keyword evidence="3" id="KW-1185">Reference proteome</keyword>
<protein>
    <submittedName>
        <fullName evidence="2">Galactose-binding domain-like protein</fullName>
    </submittedName>
</protein>
<name>A0AB34FGE3_9HYPO</name>
<dbReference type="EMBL" id="JAQHRD010000011">
    <property type="protein sequence ID" value="KAJ6437582.1"/>
    <property type="molecule type" value="Genomic_DNA"/>
</dbReference>
<dbReference type="Proteomes" id="UP001163105">
    <property type="component" value="Unassembled WGS sequence"/>
</dbReference>
<reference evidence="2" key="1">
    <citation type="submission" date="2023-01" db="EMBL/GenBank/DDBJ databases">
        <title>The growth and conidiation of Purpureocillium lavendulum are regulated by nitrogen source and histone H3K14 acetylation.</title>
        <authorList>
            <person name="Tang P."/>
            <person name="Han J."/>
            <person name="Zhang C."/>
            <person name="Tang P."/>
            <person name="Qi F."/>
            <person name="Zhang K."/>
            <person name="Liang L."/>
        </authorList>
    </citation>
    <scope>NUCLEOTIDE SEQUENCE</scope>
    <source>
        <strain evidence="2">YMF1.00683</strain>
    </source>
</reference>
<evidence type="ECO:0000313" key="2">
    <source>
        <dbReference type="EMBL" id="KAJ6437582.1"/>
    </source>
</evidence>
<comment type="caution">
    <text evidence="2">The sequence shown here is derived from an EMBL/GenBank/DDBJ whole genome shotgun (WGS) entry which is preliminary data.</text>
</comment>
<dbReference type="Pfam" id="PF00882">
    <property type="entry name" value="Zn_dep_PLPC"/>
    <property type="match status" value="1"/>
</dbReference>
<proteinExistence type="predicted"/>